<feature type="transmembrane region" description="Helical" evidence="13">
    <location>
        <begin position="6"/>
        <end position="28"/>
    </location>
</feature>
<geneLocation type="mitochondrion" evidence="14"/>
<evidence type="ECO:0000256" key="11">
    <source>
        <dbReference type="RuleBase" id="RU003661"/>
    </source>
</evidence>
<keyword evidence="7 13" id="KW-1133">Transmembrane helix</keyword>
<dbReference type="GeneID" id="23765261"/>
<reference evidence="14" key="1">
    <citation type="submission" date="2015-01" db="EMBL/GenBank/DDBJ databases">
        <title>Complete mitochondrial genome of the Parastichopus californicus.</title>
        <authorList>
            <person name="Liu W."/>
        </authorList>
    </citation>
    <scope>NUCLEOTIDE SEQUENCE</scope>
</reference>
<comment type="subcellular location">
    <subcellularLocation>
        <location evidence="1 11">Mitochondrion membrane</location>
        <topology evidence="1 11">Single-pass membrane protein</topology>
    </subcellularLocation>
</comment>
<name>A0A0D4BIM2_APOCL</name>
<evidence type="ECO:0000256" key="8">
    <source>
        <dbReference type="ARBA" id="ARBA00023065"/>
    </source>
</evidence>
<keyword evidence="8 11" id="KW-0406">Ion transport</keyword>
<evidence type="ECO:0000256" key="10">
    <source>
        <dbReference type="ARBA" id="ARBA00023136"/>
    </source>
</evidence>
<dbReference type="GO" id="GO:0015986">
    <property type="term" value="P:proton motive force-driven ATP synthesis"/>
    <property type="evidence" value="ECO:0007669"/>
    <property type="project" value="InterPro"/>
</dbReference>
<evidence type="ECO:0000256" key="4">
    <source>
        <dbReference type="ARBA" id="ARBA00022547"/>
    </source>
</evidence>
<evidence type="ECO:0000256" key="7">
    <source>
        <dbReference type="ARBA" id="ARBA00022989"/>
    </source>
</evidence>
<evidence type="ECO:0000256" key="13">
    <source>
        <dbReference type="SAM" id="Phobius"/>
    </source>
</evidence>
<dbReference type="GO" id="GO:0045259">
    <property type="term" value="C:proton-transporting ATP synthase complex"/>
    <property type="evidence" value="ECO:0007669"/>
    <property type="project" value="UniProtKB-KW"/>
</dbReference>
<dbReference type="GO" id="GO:0031966">
    <property type="term" value="C:mitochondrial membrane"/>
    <property type="evidence" value="ECO:0007669"/>
    <property type="project" value="UniProtKB-SubCell"/>
</dbReference>
<keyword evidence="6 11" id="KW-0375">Hydrogen ion transport</keyword>
<dbReference type="RefSeq" id="YP_009128905.1">
    <property type="nucleotide sequence ID" value="NC_026727.1"/>
</dbReference>
<keyword evidence="5 11" id="KW-0812">Transmembrane</keyword>
<keyword evidence="9 11" id="KW-0496">Mitochondrion</keyword>
<evidence type="ECO:0000256" key="9">
    <source>
        <dbReference type="ARBA" id="ARBA00023128"/>
    </source>
</evidence>
<dbReference type="Pfam" id="PF00895">
    <property type="entry name" value="ATP-synt_8"/>
    <property type="match status" value="1"/>
</dbReference>
<sequence length="55" mass="6622">MPQLDLSWFIINFFLAWSLVIVMIAVLVKQNWLSNSEENSQHSSKIEQQQNEWNW</sequence>
<keyword evidence="10 13" id="KW-0472">Membrane</keyword>
<evidence type="ECO:0000256" key="1">
    <source>
        <dbReference type="ARBA" id="ARBA00004304"/>
    </source>
</evidence>
<evidence type="ECO:0000313" key="14">
    <source>
        <dbReference type="EMBL" id="AJT35514.1"/>
    </source>
</evidence>
<accession>A0A0D4BIM2</accession>
<keyword evidence="4 11" id="KW-0138">CF(0)</keyword>
<dbReference type="EMBL" id="KP398509">
    <property type="protein sequence ID" value="AJT35514.1"/>
    <property type="molecule type" value="Genomic_DNA"/>
</dbReference>
<comment type="similarity">
    <text evidence="2 11">Belongs to the ATPase protein 8 family.</text>
</comment>
<protein>
    <recommendedName>
        <fullName evidence="11">ATP synthase complex subunit 8</fullName>
    </recommendedName>
</protein>
<dbReference type="InterPro" id="IPR001421">
    <property type="entry name" value="ATP8_metazoa"/>
</dbReference>
<keyword evidence="3 11" id="KW-0813">Transport</keyword>
<dbReference type="GO" id="GO:0015078">
    <property type="term" value="F:proton transmembrane transporter activity"/>
    <property type="evidence" value="ECO:0007669"/>
    <property type="project" value="InterPro"/>
</dbReference>
<organism evidence="14">
    <name type="scientific">Apostichopus californicus</name>
    <name type="common">California sea cucumber</name>
    <name type="synonym">Parastichopus californicus</name>
    <dbReference type="NCBI Taxonomy" id="2032702"/>
    <lineage>
        <taxon>Eukaryota</taxon>
        <taxon>Metazoa</taxon>
        <taxon>Echinodermata</taxon>
        <taxon>Eleutherozoa</taxon>
        <taxon>Echinozoa</taxon>
        <taxon>Holothuroidea</taxon>
        <taxon>Aspidochirotacea</taxon>
        <taxon>Aspidochirotida</taxon>
        <taxon>Stichopodidae</taxon>
        <taxon>Apostichopus</taxon>
    </lineage>
</organism>
<evidence type="ECO:0000256" key="5">
    <source>
        <dbReference type="ARBA" id="ARBA00022692"/>
    </source>
</evidence>
<feature type="region of interest" description="Disordered" evidence="12">
    <location>
        <begin position="35"/>
        <end position="55"/>
    </location>
</feature>
<gene>
    <name evidence="14" type="primary">ATP8</name>
</gene>
<evidence type="ECO:0000256" key="6">
    <source>
        <dbReference type="ARBA" id="ARBA00022781"/>
    </source>
</evidence>
<evidence type="ECO:0000256" key="2">
    <source>
        <dbReference type="ARBA" id="ARBA00008892"/>
    </source>
</evidence>
<proteinExistence type="inferred from homology"/>
<dbReference type="AlphaFoldDB" id="A0A0D4BIM2"/>
<dbReference type="CTD" id="4509"/>
<evidence type="ECO:0000256" key="3">
    <source>
        <dbReference type="ARBA" id="ARBA00022448"/>
    </source>
</evidence>
<evidence type="ECO:0000256" key="12">
    <source>
        <dbReference type="SAM" id="MobiDB-lite"/>
    </source>
</evidence>